<dbReference type="InterPro" id="IPR042859">
    <property type="entry name" value="NOL11"/>
</dbReference>
<sequence length="722" mass="74199">MASISAPTSLATFPYAHASSSRVPHVTLNPVHGSRSRLAVAAVHGDGVWTYDIKTLKPTTSFTVPPSTVFATAPVSFVPPAGEDDAMDGGERVTAVGVHSGDGVRGEARALWVWCGDEGERKTVALETAVHSLHPTAGGWPLVAVGADGALALVSSDLTVSPLARKDKAARTLAAAVVGRRVAVVDQRGRARVYTIDGDRAELALDVALVPEHGLLAADINDDGVITAIDTLNRVHSRRVADLESARAGDGVPLAHPSTPAVALSLPVLSATPGRALAAIAVPSPSPTVALVVPSPELPAVLASTAISTAAATGITHLAVLARPGPTHIVLGMVLAHPDAGSATAGRSVIHVSDIHLPPNGVGLSLLVGNAAKAGAVFSLPGASSLPQLAEKMVDAVTAALGDADVERAEKAFAAWLEAEDKSHGPKAKPTEAVVRRLITAVFSTALPKKDKADKEVEAVPAAAAPKGKLKAPGPYAGKIVSTLVDRRVVTDAMWPGGLILAGLVPAGDWRSISELVKHSPALPSRTLVALLALSLEPSPAVALGSVLQDVLAGPQPDPSYRAHLRTGIDGKGALRILEHLAKWAEVHADLGDGLSAWPQQPQKIKPTLDAVVAHSSLLLDAQLPTLITLPESEKLLTRLNDALAPALAAQQNYRRLLAPIDATLAANAKAQRKAKEEAAAAAAAARNQGKGKPPGGRKPVVAGPGLADEVVGKWKVEDFVF</sequence>
<dbReference type="GeneID" id="95982272"/>
<keyword evidence="3" id="KW-1185">Reference proteome</keyword>
<feature type="region of interest" description="Disordered" evidence="1">
    <location>
        <begin position="682"/>
        <end position="705"/>
    </location>
</feature>
<comment type="caution">
    <text evidence="2">The sequence shown here is derived from an EMBL/GenBank/DDBJ whole genome shotgun (WGS) entry which is preliminary data.</text>
</comment>
<evidence type="ECO:0000313" key="3">
    <source>
        <dbReference type="Proteomes" id="UP001565368"/>
    </source>
</evidence>
<accession>A0ABR3QGI6</accession>
<gene>
    <name evidence="2" type="ORF">Q8F55_001229</name>
</gene>
<dbReference type="SUPFAM" id="SSF51004">
    <property type="entry name" value="C-terminal (heme d1) domain of cytochrome cd1-nitrite reductase"/>
    <property type="match status" value="1"/>
</dbReference>
<reference evidence="2 3" key="1">
    <citation type="submission" date="2023-08" db="EMBL/GenBank/DDBJ databases">
        <title>Annotated Genome Sequence of Vanrija albida AlHP1.</title>
        <authorList>
            <person name="Herzog R."/>
        </authorList>
    </citation>
    <scope>NUCLEOTIDE SEQUENCE [LARGE SCALE GENOMIC DNA]</scope>
    <source>
        <strain evidence="2 3">AlHP1</strain>
    </source>
</reference>
<protein>
    <recommendedName>
        <fullName evidence="4">Small-subunit processome Utp12 domain-containing protein</fullName>
    </recommendedName>
</protein>
<evidence type="ECO:0000313" key="2">
    <source>
        <dbReference type="EMBL" id="KAL1413461.1"/>
    </source>
</evidence>
<evidence type="ECO:0000256" key="1">
    <source>
        <dbReference type="SAM" id="MobiDB-lite"/>
    </source>
</evidence>
<organism evidence="2 3">
    <name type="scientific">Vanrija albida</name>
    <dbReference type="NCBI Taxonomy" id="181172"/>
    <lineage>
        <taxon>Eukaryota</taxon>
        <taxon>Fungi</taxon>
        <taxon>Dikarya</taxon>
        <taxon>Basidiomycota</taxon>
        <taxon>Agaricomycotina</taxon>
        <taxon>Tremellomycetes</taxon>
        <taxon>Trichosporonales</taxon>
        <taxon>Trichosporonaceae</taxon>
        <taxon>Vanrija</taxon>
    </lineage>
</organism>
<dbReference type="Proteomes" id="UP001565368">
    <property type="component" value="Unassembled WGS sequence"/>
</dbReference>
<name>A0ABR3QGI6_9TREE</name>
<dbReference type="PANTHER" id="PTHR15633">
    <property type="entry name" value="NUCLEOLAR PROTEIN 11"/>
    <property type="match status" value="1"/>
</dbReference>
<dbReference type="RefSeq" id="XP_069213405.1">
    <property type="nucleotide sequence ID" value="XM_069349861.1"/>
</dbReference>
<evidence type="ECO:0008006" key="4">
    <source>
        <dbReference type="Google" id="ProtNLM"/>
    </source>
</evidence>
<dbReference type="InterPro" id="IPR011048">
    <property type="entry name" value="Haem_d1_sf"/>
</dbReference>
<dbReference type="EMBL" id="JBBXJM010000001">
    <property type="protein sequence ID" value="KAL1413461.1"/>
    <property type="molecule type" value="Genomic_DNA"/>
</dbReference>
<proteinExistence type="predicted"/>
<dbReference type="PANTHER" id="PTHR15633:SF2">
    <property type="entry name" value="NUCLEOLAR PROTEIN 11"/>
    <property type="match status" value="1"/>
</dbReference>